<feature type="transmembrane region" description="Helical" evidence="1">
    <location>
        <begin position="52"/>
        <end position="69"/>
    </location>
</feature>
<protein>
    <recommendedName>
        <fullName evidence="4">ABC transporter permease</fullName>
    </recommendedName>
</protein>
<sequence>MWPQAEPVAAHLRSTLISDGDAQTRPQLSQLNSRLGQSFPGERLFVERITEFAAPIAGLAGVVIGFAMVRMRRLELASARHSGVTPATQTLILLGEALVPALVSVLVTAATVMLVTGLPGTLDPAALRGLSARVCLTLVPALLLGVITGALTTREKHLFRYFKART</sequence>
<evidence type="ECO:0000313" key="2">
    <source>
        <dbReference type="EMBL" id="RLP77319.1"/>
    </source>
</evidence>
<keyword evidence="1" id="KW-1133">Transmembrane helix</keyword>
<evidence type="ECO:0000313" key="3">
    <source>
        <dbReference type="Proteomes" id="UP000272503"/>
    </source>
</evidence>
<dbReference type="AlphaFoldDB" id="A0A3L7AAB1"/>
<dbReference type="EMBL" id="RCUX01000002">
    <property type="protein sequence ID" value="RLP77319.1"/>
    <property type="molecule type" value="Genomic_DNA"/>
</dbReference>
<keyword evidence="1" id="KW-0472">Membrane</keyword>
<feature type="transmembrane region" description="Helical" evidence="1">
    <location>
        <begin position="130"/>
        <end position="153"/>
    </location>
</feature>
<name>A0A3L7AAB1_9MICO</name>
<organism evidence="2 3">
    <name type="scientific">Mycetocola tolaasinivorans</name>
    <dbReference type="NCBI Taxonomy" id="76635"/>
    <lineage>
        <taxon>Bacteria</taxon>
        <taxon>Bacillati</taxon>
        <taxon>Actinomycetota</taxon>
        <taxon>Actinomycetes</taxon>
        <taxon>Micrococcales</taxon>
        <taxon>Microbacteriaceae</taxon>
        <taxon>Mycetocola</taxon>
    </lineage>
</organism>
<comment type="caution">
    <text evidence="2">The sequence shown here is derived from an EMBL/GenBank/DDBJ whole genome shotgun (WGS) entry which is preliminary data.</text>
</comment>
<reference evidence="2 3" key="1">
    <citation type="submission" date="2018-10" db="EMBL/GenBank/DDBJ databases">
        <authorList>
            <person name="Li J."/>
        </authorList>
    </citation>
    <scope>NUCLEOTIDE SEQUENCE [LARGE SCALE GENOMIC DNA]</scope>
    <source>
        <strain evidence="2 3">IF 016277</strain>
    </source>
</reference>
<proteinExistence type="predicted"/>
<feature type="transmembrane region" description="Helical" evidence="1">
    <location>
        <begin position="90"/>
        <end position="118"/>
    </location>
</feature>
<gene>
    <name evidence="2" type="ORF">D9V32_02385</name>
</gene>
<dbReference type="Proteomes" id="UP000272503">
    <property type="component" value="Unassembled WGS sequence"/>
</dbReference>
<evidence type="ECO:0000256" key="1">
    <source>
        <dbReference type="SAM" id="Phobius"/>
    </source>
</evidence>
<keyword evidence="1" id="KW-0812">Transmembrane</keyword>
<accession>A0A3L7AAB1</accession>
<keyword evidence="3" id="KW-1185">Reference proteome</keyword>
<evidence type="ECO:0008006" key="4">
    <source>
        <dbReference type="Google" id="ProtNLM"/>
    </source>
</evidence>